<dbReference type="AlphaFoldDB" id="V5IFM2"/>
<dbReference type="GO" id="GO:0000813">
    <property type="term" value="C:ESCRT I complex"/>
    <property type="evidence" value="ECO:0007669"/>
    <property type="project" value="InterPro"/>
</dbReference>
<reference evidence="3" key="1">
    <citation type="journal article" date="2015" name="Sci. Rep.">
        <title>Tissue- and time-dependent transcription in Ixodes ricinus salivary glands and midguts when blood feeding on the vertebrate host.</title>
        <authorList>
            <person name="Kotsyfakis M."/>
            <person name="Schwarz A."/>
            <person name="Erhart J."/>
            <person name="Ribeiro J.M."/>
        </authorList>
    </citation>
    <scope>NUCLEOTIDE SEQUENCE</scope>
    <source>
        <tissue evidence="3">Salivary gland and midgut</tissue>
    </source>
</reference>
<protein>
    <recommendedName>
        <fullName evidence="2">UMA domain-containing protein</fullName>
    </recommendedName>
</protein>
<dbReference type="PROSITE" id="PS51497">
    <property type="entry name" value="UMA"/>
    <property type="match status" value="1"/>
</dbReference>
<organism evidence="3">
    <name type="scientific">Ixodes ricinus</name>
    <name type="common">Common tick</name>
    <name type="synonym">Acarus ricinus</name>
    <dbReference type="NCBI Taxonomy" id="34613"/>
    <lineage>
        <taxon>Eukaryota</taxon>
        <taxon>Metazoa</taxon>
        <taxon>Ecdysozoa</taxon>
        <taxon>Arthropoda</taxon>
        <taxon>Chelicerata</taxon>
        <taxon>Arachnida</taxon>
        <taxon>Acari</taxon>
        <taxon>Parasitiformes</taxon>
        <taxon>Ixodida</taxon>
        <taxon>Ixodoidea</taxon>
        <taxon>Ixodidae</taxon>
        <taxon>Ixodinae</taxon>
        <taxon>Ixodes</taxon>
    </lineage>
</organism>
<sequence>VNGRKNSYHQPPLPPLPYPLPSHIENHLQGNAIGERTGQQGRPALKSAIDDVPFEINPRYRTMSRLSEFTMPNIRVKTASELYDEYNYNFQVERQARKTPNRCSRDAKFCSSPF</sequence>
<evidence type="ECO:0000256" key="1">
    <source>
        <dbReference type="SAM" id="MobiDB-lite"/>
    </source>
</evidence>
<evidence type="ECO:0000313" key="3">
    <source>
        <dbReference type="EMBL" id="JAB76276.1"/>
    </source>
</evidence>
<name>V5IFM2_IXORI</name>
<accession>V5IFM2</accession>
<feature type="non-terminal residue" evidence="3">
    <location>
        <position position="1"/>
    </location>
</feature>
<dbReference type="Pfam" id="PF10240">
    <property type="entry name" value="DUF2464"/>
    <property type="match status" value="1"/>
</dbReference>
<dbReference type="EMBL" id="GANP01008192">
    <property type="protein sequence ID" value="JAB76276.1"/>
    <property type="molecule type" value="mRNA"/>
</dbReference>
<evidence type="ECO:0000259" key="2">
    <source>
        <dbReference type="PROSITE" id="PS51497"/>
    </source>
</evidence>
<dbReference type="InterPro" id="IPR023340">
    <property type="entry name" value="UMA"/>
</dbReference>
<feature type="region of interest" description="Disordered" evidence="1">
    <location>
        <begin position="1"/>
        <end position="20"/>
    </location>
</feature>
<feature type="domain" description="UMA" evidence="2">
    <location>
        <begin position="49"/>
        <end position="97"/>
    </location>
</feature>
<feature type="compositionally biased region" description="Pro residues" evidence="1">
    <location>
        <begin position="11"/>
        <end position="20"/>
    </location>
</feature>
<proteinExistence type="evidence at transcript level"/>
<dbReference type="InterPro" id="IPR018798">
    <property type="entry name" value="MVB12A/B"/>
</dbReference>